<dbReference type="InterPro" id="IPR036188">
    <property type="entry name" value="FAD/NAD-bd_sf"/>
</dbReference>
<dbReference type="InterPro" id="IPR015904">
    <property type="entry name" value="Sulphide_quinone_reductase"/>
</dbReference>
<reference evidence="1 2" key="2">
    <citation type="submission" date="2018-11" db="EMBL/GenBank/DDBJ databases">
        <authorList>
            <consortium name="Pathogen Informatics"/>
        </authorList>
    </citation>
    <scope>NUCLEOTIDE SEQUENCE [LARGE SCALE GENOMIC DNA]</scope>
</reference>
<evidence type="ECO:0000313" key="2">
    <source>
        <dbReference type="Proteomes" id="UP000278807"/>
    </source>
</evidence>
<dbReference type="SUPFAM" id="SSF51905">
    <property type="entry name" value="FAD/NAD(P)-binding domain"/>
    <property type="match status" value="1"/>
</dbReference>
<protein>
    <submittedName>
        <fullName evidence="3">Pyr_redox_2 domain-containing protein</fullName>
    </submittedName>
</protein>
<gene>
    <name evidence="1" type="ORF">HNAJ_LOCUS3807</name>
</gene>
<dbReference type="PANTHER" id="PTHR10632:SF2">
    <property type="entry name" value="SULFIDE:QUINONE OXIDOREDUCTASE, MITOCHONDRIAL"/>
    <property type="match status" value="1"/>
</dbReference>
<accession>A0A0R3T9S0</accession>
<evidence type="ECO:0000313" key="3">
    <source>
        <dbReference type="WBParaSite" id="HNAJ_0000380901-mRNA-1"/>
    </source>
</evidence>
<dbReference type="OrthoDB" id="5376590at2759"/>
<sequence length="154" mass="16703">MSSTRNLASLATSKTHYKVLITGGGTGGCSVAAKLRGVIPNGEIGVIEPEEHHYYQGAWTLVGAGIKKLQDTRIPMLKAIPGNAEWIKDRVASYDPSNNKVTTVDGNEQTLGPVGERGEEGVVVVSVPTRRSLVYFPKRMVPKPNFWLIRTLTS</sequence>
<dbReference type="STRING" id="102285.A0A0R3T9S0"/>
<proteinExistence type="predicted"/>
<dbReference type="GO" id="GO:0070224">
    <property type="term" value="F:sulfide:quinone oxidoreductase activity"/>
    <property type="evidence" value="ECO:0007669"/>
    <property type="project" value="TreeGrafter"/>
</dbReference>
<evidence type="ECO:0000313" key="1">
    <source>
        <dbReference type="EMBL" id="VDN99666.1"/>
    </source>
</evidence>
<dbReference type="AlphaFoldDB" id="A0A0R3T9S0"/>
<name>A0A0R3T9S0_RODNA</name>
<dbReference type="PANTHER" id="PTHR10632">
    <property type="entry name" value="SULFIDE:QUINONE OXIDOREDUCTASE"/>
    <property type="match status" value="1"/>
</dbReference>
<dbReference type="PROSITE" id="PS51257">
    <property type="entry name" value="PROKAR_LIPOPROTEIN"/>
    <property type="match status" value="1"/>
</dbReference>
<dbReference type="GO" id="GO:0070221">
    <property type="term" value="P:sulfide oxidation, using sulfide:quinone oxidoreductase"/>
    <property type="evidence" value="ECO:0007669"/>
    <property type="project" value="TreeGrafter"/>
</dbReference>
<keyword evidence="2" id="KW-1185">Reference proteome</keyword>
<organism evidence="3">
    <name type="scientific">Rodentolepis nana</name>
    <name type="common">Dwarf tapeworm</name>
    <name type="synonym">Hymenolepis nana</name>
    <dbReference type="NCBI Taxonomy" id="102285"/>
    <lineage>
        <taxon>Eukaryota</taxon>
        <taxon>Metazoa</taxon>
        <taxon>Spiralia</taxon>
        <taxon>Lophotrochozoa</taxon>
        <taxon>Platyhelminthes</taxon>
        <taxon>Cestoda</taxon>
        <taxon>Eucestoda</taxon>
        <taxon>Cyclophyllidea</taxon>
        <taxon>Hymenolepididae</taxon>
        <taxon>Rodentolepis</taxon>
    </lineage>
</organism>
<dbReference type="WBParaSite" id="HNAJ_0000380901-mRNA-1">
    <property type="protein sequence ID" value="HNAJ_0000380901-mRNA-1"/>
    <property type="gene ID" value="HNAJ_0000380901"/>
</dbReference>
<dbReference type="Proteomes" id="UP000278807">
    <property type="component" value="Unassembled WGS sequence"/>
</dbReference>
<dbReference type="GO" id="GO:0071949">
    <property type="term" value="F:FAD binding"/>
    <property type="evidence" value="ECO:0007669"/>
    <property type="project" value="TreeGrafter"/>
</dbReference>
<dbReference type="EMBL" id="UZAE01002366">
    <property type="protein sequence ID" value="VDN99666.1"/>
    <property type="molecule type" value="Genomic_DNA"/>
</dbReference>
<dbReference type="Gene3D" id="3.50.50.100">
    <property type="match status" value="1"/>
</dbReference>
<dbReference type="GO" id="GO:0005739">
    <property type="term" value="C:mitochondrion"/>
    <property type="evidence" value="ECO:0007669"/>
    <property type="project" value="TreeGrafter"/>
</dbReference>
<reference evidence="3" key="1">
    <citation type="submission" date="2017-02" db="UniProtKB">
        <authorList>
            <consortium name="WormBaseParasite"/>
        </authorList>
    </citation>
    <scope>IDENTIFICATION</scope>
</reference>